<reference evidence="1 2" key="1">
    <citation type="submission" date="2020-10" db="EMBL/GenBank/DDBJ databases">
        <title>Connecting structure to function with the recovery of over 1000 high-quality activated sludge metagenome-assembled genomes encoding full-length rRNA genes using long-read sequencing.</title>
        <authorList>
            <person name="Singleton C.M."/>
            <person name="Petriglieri F."/>
            <person name="Kristensen J.M."/>
            <person name="Kirkegaard R.H."/>
            <person name="Michaelsen T.Y."/>
            <person name="Andersen M.H."/>
            <person name="Karst S.M."/>
            <person name="Dueholm M.S."/>
            <person name="Nielsen P.H."/>
            <person name="Albertsen M."/>
        </authorList>
    </citation>
    <scope>NUCLEOTIDE SEQUENCE [LARGE SCALE GENOMIC DNA]</scope>
    <source>
        <strain evidence="1">Lyne_18-Q3-R50-59_MAXAC.006</strain>
    </source>
</reference>
<proteinExistence type="predicted"/>
<evidence type="ECO:0000313" key="2">
    <source>
        <dbReference type="Proteomes" id="UP000727993"/>
    </source>
</evidence>
<dbReference type="SUPFAM" id="SSF109604">
    <property type="entry name" value="HD-domain/PDEase-like"/>
    <property type="match status" value="1"/>
</dbReference>
<dbReference type="PANTHER" id="PTHR40202:SF1">
    <property type="entry name" value="HD DOMAIN-CONTAINING PROTEIN"/>
    <property type="match status" value="1"/>
</dbReference>
<dbReference type="PANTHER" id="PTHR40202">
    <property type="match status" value="1"/>
</dbReference>
<organism evidence="1 2">
    <name type="scientific">Candidatus Neomicrothrix subdominans</name>
    <dbReference type="NCBI Taxonomy" id="2954438"/>
    <lineage>
        <taxon>Bacteria</taxon>
        <taxon>Bacillati</taxon>
        <taxon>Actinomycetota</taxon>
        <taxon>Acidimicrobiia</taxon>
        <taxon>Acidimicrobiales</taxon>
        <taxon>Microthrixaceae</taxon>
        <taxon>Candidatus Neomicrothrix</taxon>
    </lineage>
</organism>
<accession>A0A936NBH5</accession>
<dbReference type="Proteomes" id="UP000727993">
    <property type="component" value="Unassembled WGS sequence"/>
</dbReference>
<dbReference type="Gene3D" id="1.10.3210.10">
    <property type="entry name" value="Hypothetical protein af1432"/>
    <property type="match status" value="1"/>
</dbReference>
<name>A0A936NBH5_9ACTN</name>
<dbReference type="EMBL" id="JADJZA010000003">
    <property type="protein sequence ID" value="MBK9296611.1"/>
    <property type="molecule type" value="Genomic_DNA"/>
</dbReference>
<gene>
    <name evidence="1" type="ORF">IPN02_07145</name>
</gene>
<dbReference type="AlphaFoldDB" id="A0A936NBH5"/>
<dbReference type="InterPro" id="IPR052567">
    <property type="entry name" value="OP_Dioxygenase"/>
</dbReference>
<comment type="caution">
    <text evidence="1">The sequence shown here is derived from an EMBL/GenBank/DDBJ whole genome shotgun (WGS) entry which is preliminary data.</text>
</comment>
<evidence type="ECO:0000313" key="1">
    <source>
        <dbReference type="EMBL" id="MBK9296611.1"/>
    </source>
</evidence>
<sequence length="195" mass="22214">MSTTSPSAGFHAMTEGTQEDWDRIVAAQLEFYPRLADRVMTHLGLLAGDYGGFVVDRLVHSTQTATRAMRANRSDDYIACALLHDIGDTLGSFNHPDIGAAIVWPFVDDDLHWMVQQHGIFQGYYFFDYLGLDPNLRDRFEGHPHYDLCAEFCADFDQAAFDPAYPTMELEEFRPLLEGFFARPKRSIYMRGDQS</sequence>
<protein>
    <submittedName>
        <fullName evidence="1">Phosphohydrolase</fullName>
    </submittedName>
</protein>